<dbReference type="CDD" id="cd04301">
    <property type="entry name" value="NAT_SF"/>
    <property type="match status" value="1"/>
</dbReference>
<dbReference type="Pfam" id="PF13527">
    <property type="entry name" value="Acetyltransf_9"/>
    <property type="match status" value="1"/>
</dbReference>
<dbReference type="Gene3D" id="3.40.630.30">
    <property type="match status" value="1"/>
</dbReference>
<dbReference type="InterPro" id="IPR016181">
    <property type="entry name" value="Acyl_CoA_acyltransferase"/>
</dbReference>
<evidence type="ECO:0000313" key="4">
    <source>
        <dbReference type="EMBL" id="ATF24983.1"/>
    </source>
</evidence>
<evidence type="ECO:0000256" key="1">
    <source>
        <dbReference type="ARBA" id="ARBA00022679"/>
    </source>
</evidence>
<keyword evidence="5" id="KW-1185">Reference proteome</keyword>
<dbReference type="GO" id="GO:0016747">
    <property type="term" value="F:acyltransferase activity, transferring groups other than amino-acyl groups"/>
    <property type="evidence" value="ECO:0007669"/>
    <property type="project" value="InterPro"/>
</dbReference>
<dbReference type="RefSeq" id="WP_069125509.1">
    <property type="nucleotide sequence ID" value="NZ_CP023483.1"/>
</dbReference>
<proteinExistence type="predicted"/>
<feature type="domain" description="N-acetyltransferase" evidence="3">
    <location>
        <begin position="1"/>
        <end position="149"/>
    </location>
</feature>
<accession>A0A1D2L5V5</accession>
<dbReference type="Proteomes" id="UP000243591">
    <property type="component" value="Chromosome"/>
</dbReference>
<dbReference type="PROSITE" id="PS51186">
    <property type="entry name" value="GNAT"/>
    <property type="match status" value="1"/>
</dbReference>
<sequence>MNYELITDYKHNAIYRKSFFELVQTTFELDFKQWDDAGGWNDNYRCLSYRLGSQIVANVSINELTVIVEGNAHSALQIGTVVTHPDHRNKGLSRQLIEYALTTYEKDYDFIYLFANDTVLSFYPKFGFKQWHESTFVLDVSTYKKSNNTNSWRKLTREVPADLEIMTRLAEQRKPLSNQVEVTGREHLSHFYYILGFGDALYYHSECDALLIFEIDGSELHLFDIIAAQPINLNDILSSLLTSEITTVNFYFTPDGLPHVQSARMENPEDTLFVRSKIEEPNTPFVFPLTSHA</sequence>
<name>A0A1D2L5V5_BROTH</name>
<dbReference type="KEGG" id="bths:CNY62_00550"/>
<dbReference type="InterPro" id="IPR050680">
    <property type="entry name" value="YpeA/RimI_acetyltransf"/>
</dbReference>
<evidence type="ECO:0000313" key="5">
    <source>
        <dbReference type="Proteomes" id="UP000243591"/>
    </source>
</evidence>
<dbReference type="PANTHER" id="PTHR43420">
    <property type="entry name" value="ACETYLTRANSFERASE"/>
    <property type="match status" value="1"/>
</dbReference>
<dbReference type="OrthoDB" id="9804948at2"/>
<evidence type="ECO:0000256" key="2">
    <source>
        <dbReference type="ARBA" id="ARBA00023315"/>
    </source>
</evidence>
<gene>
    <name evidence="4" type="ORF">CNY62_00550</name>
</gene>
<keyword evidence="2" id="KW-0012">Acyltransferase</keyword>
<dbReference type="STRING" id="2756.BFR44_02780"/>
<dbReference type="AlphaFoldDB" id="A0A1D2L5V5"/>
<evidence type="ECO:0000259" key="3">
    <source>
        <dbReference type="PROSITE" id="PS51186"/>
    </source>
</evidence>
<dbReference type="EMBL" id="CP023483">
    <property type="protein sequence ID" value="ATF24983.1"/>
    <property type="molecule type" value="Genomic_DNA"/>
</dbReference>
<dbReference type="SUPFAM" id="SSF55729">
    <property type="entry name" value="Acyl-CoA N-acyltransferases (Nat)"/>
    <property type="match status" value="1"/>
</dbReference>
<protein>
    <submittedName>
        <fullName evidence="4">GNAT family N-acetyltransferase</fullName>
    </submittedName>
</protein>
<organism evidence="4 5">
    <name type="scientific">Brochothrix thermosphacta</name>
    <name type="common">Microbacterium thermosphactum</name>
    <dbReference type="NCBI Taxonomy" id="2756"/>
    <lineage>
        <taxon>Bacteria</taxon>
        <taxon>Bacillati</taxon>
        <taxon>Bacillota</taxon>
        <taxon>Bacilli</taxon>
        <taxon>Bacillales</taxon>
        <taxon>Listeriaceae</taxon>
        <taxon>Brochothrix</taxon>
    </lineage>
</organism>
<dbReference type="PANTHER" id="PTHR43420:SF31">
    <property type="entry name" value="ACETYLTRANSFERASE"/>
    <property type="match status" value="1"/>
</dbReference>
<keyword evidence="1 4" id="KW-0808">Transferase</keyword>
<dbReference type="InterPro" id="IPR000182">
    <property type="entry name" value="GNAT_dom"/>
</dbReference>
<reference evidence="4 5" key="1">
    <citation type="submission" date="2017-09" db="EMBL/GenBank/DDBJ databases">
        <title>Complete Genome Sequences of Two Strains of the Meat Spoilage Bacterium Brochothrix thermosphacta Isolated from Ground Chicken.</title>
        <authorList>
            <person name="Paoli G.C."/>
            <person name="Wijey C."/>
            <person name="Chen C.-Y."/>
            <person name="Nguyen L."/>
            <person name="Yan X."/>
            <person name="Irwin P.L."/>
        </authorList>
    </citation>
    <scope>NUCLEOTIDE SEQUENCE [LARGE SCALE GENOMIC DNA]</scope>
    <source>
        <strain evidence="4 5">BI</strain>
    </source>
</reference>